<proteinExistence type="predicted"/>
<evidence type="ECO:0008006" key="4">
    <source>
        <dbReference type="Google" id="ProtNLM"/>
    </source>
</evidence>
<evidence type="ECO:0000256" key="1">
    <source>
        <dbReference type="SAM" id="MobiDB-lite"/>
    </source>
</evidence>
<evidence type="ECO:0000313" key="2">
    <source>
        <dbReference type="EMBL" id="KXF78760.1"/>
    </source>
</evidence>
<name>A0A135HZW9_9HYPH</name>
<protein>
    <recommendedName>
        <fullName evidence="4">Lytic murein transglycosylase</fullName>
    </recommendedName>
</protein>
<dbReference type="STRING" id="1494590.ATN84_03020"/>
<gene>
    <name evidence="2" type="ORF">ATN84_03020</name>
</gene>
<reference evidence="2 3" key="1">
    <citation type="submission" date="2015-11" db="EMBL/GenBank/DDBJ databases">
        <title>Draft genome sequence of Paramesorhizobium deserti A-3-E, a strain highly resistant to diverse beta-lactam antibiotics.</title>
        <authorList>
            <person name="Lv R."/>
            <person name="Yang X."/>
            <person name="Fang N."/>
            <person name="Guo J."/>
            <person name="Luo X."/>
            <person name="Peng F."/>
            <person name="Yang R."/>
            <person name="Cui Y."/>
            <person name="Fang C."/>
            <person name="Song Y."/>
        </authorList>
    </citation>
    <scope>NUCLEOTIDE SEQUENCE [LARGE SCALE GENOMIC DNA]</scope>
    <source>
        <strain evidence="2 3">A-3-E</strain>
    </source>
</reference>
<evidence type="ECO:0000313" key="3">
    <source>
        <dbReference type="Proteomes" id="UP000070107"/>
    </source>
</evidence>
<dbReference type="Proteomes" id="UP000070107">
    <property type="component" value="Unassembled WGS sequence"/>
</dbReference>
<comment type="caution">
    <text evidence="2">The sequence shown here is derived from an EMBL/GenBank/DDBJ whole genome shotgun (WGS) entry which is preliminary data.</text>
</comment>
<organism evidence="2 3">
    <name type="scientific">Paramesorhizobium deserti</name>
    <dbReference type="NCBI Taxonomy" id="1494590"/>
    <lineage>
        <taxon>Bacteria</taxon>
        <taxon>Pseudomonadati</taxon>
        <taxon>Pseudomonadota</taxon>
        <taxon>Alphaproteobacteria</taxon>
        <taxon>Hyphomicrobiales</taxon>
        <taxon>Phyllobacteriaceae</taxon>
        <taxon>Paramesorhizobium</taxon>
    </lineage>
</organism>
<dbReference type="EMBL" id="LNTU01000001">
    <property type="protein sequence ID" value="KXF78760.1"/>
    <property type="molecule type" value="Genomic_DNA"/>
</dbReference>
<keyword evidence="3" id="KW-1185">Reference proteome</keyword>
<sequence length="73" mass="7794">MLPFVTPLCPAGHLPLKGGDHAVIDAWDQSQTSQNEGRGQCQPISPLEGEMAGRAEGGTVPLAFPSEHERFPQ</sequence>
<accession>A0A135HZW9</accession>
<feature type="region of interest" description="Disordered" evidence="1">
    <location>
        <begin position="30"/>
        <end position="73"/>
    </location>
</feature>
<dbReference type="AlphaFoldDB" id="A0A135HZW9"/>